<dbReference type="AlphaFoldDB" id="A0A850QBJ7"/>
<organism evidence="1 2">
    <name type="scientific">Donghicola mangrovi</name>
    <dbReference type="NCBI Taxonomy" id="2729614"/>
    <lineage>
        <taxon>Bacteria</taxon>
        <taxon>Pseudomonadati</taxon>
        <taxon>Pseudomonadota</taxon>
        <taxon>Alphaproteobacteria</taxon>
        <taxon>Rhodobacterales</taxon>
        <taxon>Roseobacteraceae</taxon>
        <taxon>Donghicola</taxon>
    </lineage>
</organism>
<gene>
    <name evidence="1" type="ORF">HJ536_07925</name>
</gene>
<dbReference type="RefSeq" id="WP_177157296.1">
    <property type="nucleotide sequence ID" value="NZ_JABCJE010000002.1"/>
</dbReference>
<name>A0A850QBJ7_9RHOB</name>
<sequence length="119" mass="13447">MVRKLTALALLLAACGTPEYRAERSLCEAEWAVKIPPVYVKEIYNETRTREVPTGQSICEPVKKSKKMVCQDVMRTETYTVPALRTVDRNEGRRNIQIRACAIAACQQKFGNAECKLPE</sequence>
<comment type="caution">
    <text evidence="1">The sequence shown here is derived from an EMBL/GenBank/DDBJ whole genome shotgun (WGS) entry which is preliminary data.</text>
</comment>
<proteinExistence type="predicted"/>
<dbReference type="Proteomes" id="UP000592216">
    <property type="component" value="Unassembled WGS sequence"/>
</dbReference>
<accession>A0A850QBJ7</accession>
<evidence type="ECO:0000313" key="1">
    <source>
        <dbReference type="EMBL" id="NVO23281.1"/>
    </source>
</evidence>
<reference evidence="1 2" key="1">
    <citation type="submission" date="2020-04" db="EMBL/GenBank/DDBJ databases">
        <title>Donghicola sp., a member of the Rhodobacteraceae family isolated from mangrove forest in Thailand.</title>
        <authorList>
            <person name="Charoenyingcharoen P."/>
            <person name="Yukphan P."/>
        </authorList>
    </citation>
    <scope>NUCLEOTIDE SEQUENCE [LARGE SCALE GENOMIC DNA]</scope>
    <source>
        <strain evidence="1 2">B5-SW-15</strain>
    </source>
</reference>
<protein>
    <recommendedName>
        <fullName evidence="3">Lipoprotein</fullName>
    </recommendedName>
</protein>
<evidence type="ECO:0000313" key="2">
    <source>
        <dbReference type="Proteomes" id="UP000592216"/>
    </source>
</evidence>
<dbReference type="EMBL" id="JABCJE010000002">
    <property type="protein sequence ID" value="NVO23281.1"/>
    <property type="molecule type" value="Genomic_DNA"/>
</dbReference>
<dbReference type="PROSITE" id="PS51257">
    <property type="entry name" value="PROKAR_LIPOPROTEIN"/>
    <property type="match status" value="1"/>
</dbReference>
<evidence type="ECO:0008006" key="3">
    <source>
        <dbReference type="Google" id="ProtNLM"/>
    </source>
</evidence>